<dbReference type="InterPro" id="IPR013655">
    <property type="entry name" value="PAS_fold_3"/>
</dbReference>
<dbReference type="Pfam" id="PF13426">
    <property type="entry name" value="PAS_9"/>
    <property type="match status" value="2"/>
</dbReference>
<dbReference type="RefSeq" id="WP_085772534.1">
    <property type="nucleotide sequence ID" value="NZ_AP027149.1"/>
</dbReference>
<organism evidence="16 17">
    <name type="scientific">Methylocystis bryophila</name>
    <dbReference type="NCBI Taxonomy" id="655015"/>
    <lineage>
        <taxon>Bacteria</taxon>
        <taxon>Pseudomonadati</taxon>
        <taxon>Pseudomonadota</taxon>
        <taxon>Alphaproteobacteria</taxon>
        <taxon>Hyphomicrobiales</taxon>
        <taxon>Methylocystaceae</taxon>
        <taxon>Methylocystis</taxon>
    </lineage>
</organism>
<dbReference type="InterPro" id="IPR052016">
    <property type="entry name" value="Bact_Sigma-Reg"/>
</dbReference>
<proteinExistence type="predicted"/>
<evidence type="ECO:0000256" key="6">
    <source>
        <dbReference type="ARBA" id="ARBA00022741"/>
    </source>
</evidence>
<keyword evidence="9" id="KW-0067">ATP-binding</keyword>
<evidence type="ECO:0000256" key="9">
    <source>
        <dbReference type="ARBA" id="ARBA00022840"/>
    </source>
</evidence>
<dbReference type="AlphaFoldDB" id="A0A1W6MXZ1"/>
<reference evidence="16 17" key="1">
    <citation type="submission" date="2017-02" db="EMBL/GenBank/DDBJ databases">
        <authorList>
            <person name="Peterson S.W."/>
        </authorList>
    </citation>
    <scope>NUCLEOTIDE SEQUENCE [LARGE SCALE GENOMIC DNA]</scope>
    <source>
        <strain evidence="16 17">S285</strain>
    </source>
</reference>
<evidence type="ECO:0000256" key="12">
    <source>
        <dbReference type="ARBA" id="ARBA00070616"/>
    </source>
</evidence>
<dbReference type="GO" id="GO:0004673">
    <property type="term" value="F:protein histidine kinase activity"/>
    <property type="evidence" value="ECO:0007669"/>
    <property type="project" value="UniProtKB-EC"/>
</dbReference>
<dbReference type="NCBIfam" id="TIGR00229">
    <property type="entry name" value="sensory_box"/>
    <property type="match status" value="4"/>
</dbReference>
<dbReference type="InterPro" id="IPR035965">
    <property type="entry name" value="PAS-like_dom_sf"/>
</dbReference>
<dbReference type="EC" id="2.7.13.3" evidence="3"/>
<dbReference type="InterPro" id="IPR001932">
    <property type="entry name" value="PPM-type_phosphatase-like_dom"/>
</dbReference>
<evidence type="ECO:0000256" key="10">
    <source>
        <dbReference type="ARBA" id="ARBA00023004"/>
    </source>
</evidence>
<dbReference type="Gene3D" id="3.60.40.10">
    <property type="entry name" value="PPM-type phosphatase domain"/>
    <property type="match status" value="1"/>
</dbReference>
<dbReference type="Pfam" id="PF00989">
    <property type="entry name" value="PAS"/>
    <property type="match status" value="2"/>
</dbReference>
<feature type="domain" description="PPM-type phosphatase" evidence="15">
    <location>
        <begin position="640"/>
        <end position="858"/>
    </location>
</feature>
<evidence type="ECO:0000259" key="13">
    <source>
        <dbReference type="PROSITE" id="PS50112"/>
    </source>
</evidence>
<dbReference type="Proteomes" id="UP000193978">
    <property type="component" value="Chromosome"/>
</dbReference>
<evidence type="ECO:0000259" key="15">
    <source>
        <dbReference type="PROSITE" id="PS51746"/>
    </source>
</evidence>
<dbReference type="Gene3D" id="3.30.450.20">
    <property type="entry name" value="PAS domain"/>
    <property type="match status" value="5"/>
</dbReference>
<dbReference type="PROSITE" id="PS50112">
    <property type="entry name" value="PAS"/>
    <property type="match status" value="5"/>
</dbReference>
<dbReference type="Pfam" id="PF08447">
    <property type="entry name" value="PAS_3"/>
    <property type="match status" value="1"/>
</dbReference>
<evidence type="ECO:0000313" key="17">
    <source>
        <dbReference type="Proteomes" id="UP000193978"/>
    </source>
</evidence>
<evidence type="ECO:0000256" key="3">
    <source>
        <dbReference type="ARBA" id="ARBA00012438"/>
    </source>
</evidence>
<dbReference type="InterPro" id="IPR036457">
    <property type="entry name" value="PPM-type-like_dom_sf"/>
</dbReference>
<feature type="domain" description="PAS" evidence="13">
    <location>
        <begin position="10"/>
        <end position="54"/>
    </location>
</feature>
<evidence type="ECO:0000256" key="1">
    <source>
        <dbReference type="ARBA" id="ARBA00000085"/>
    </source>
</evidence>
<dbReference type="KEGG" id="mbry:B1812_16450"/>
<keyword evidence="4" id="KW-0479">Metal-binding</keyword>
<comment type="catalytic activity">
    <reaction evidence="1">
        <text>ATP + protein L-histidine = ADP + protein N-phospho-L-histidine.</text>
        <dbReference type="EC" id="2.7.13.3"/>
    </reaction>
</comment>
<comment type="function">
    <text evidence="11">Putative oxygen sensor; modulates the activity of FixJ, a transcriptional activator of nitrogen fixation fixK gene. FixL probably acts as a kinase that phosphorylates FixJ.</text>
</comment>
<sequence length="859" mass="95617">MLLQSGDPGDAWLLRAALDGMDEAVCVIDDAGALVLMNEAAETLAGWRQADLQGCLLPLVPPISAGAPASGPSEQRCSLRRGDGNEIAIEIKLSDLEGAAAGFRLLRMRRASSSRAPFSDPLELEQMLPQLFDTIPDGVILIDETGVMEFFSAGAERLFGYSRQEALGQNVKMLMPSPTRDLHDQYLSAYLHTGQKKIIGAGREVVARRKDGAFFPIYLSIGELWLWGDRRFLGVTHDLTEAKRSAEKVLTLSAAMDQSPNAVLIADREGVIQYVNESFVKLTGYSAQELVNATPRVLASQHTEAEQYRRLWRTIGEGREWRGEFENRRKDGSLYWALETIKPLRDGKGDITHYLAIQEDITARKRDREALIESEARFRHVAEMTGEWLWEQDASGRYTYSSAGVKVILGFAPEEIIGKNYLELRVDGQDHDAALLKPRPFFRLVNQYRHKDGTIVVTESSGAPIFDRDGRLVHWRGVDHDITAQKAFEDALRLRDRAIESVHVGISISDAKARGIPNIYVNPAFCRMTGYAREELLGRNLRMLRGPETDEAALERFNRAVSRGEDCQVTLRVYRRNGTSFWNELLVSPVVDEAGEITNFVGIHTDVTERRREAQRNHELEIARHIQLSLLPNAPLRLPGVEMAGYCAPASQVGGDYFDYFENAGTVDVVIADVSGHSVGAALLMTEVRSTLRVEARKAVAAVSPAEILWDLNELLYDDLTRSESFITMLYMKYDPEGRRLTYANAGHNRAILLRFPGGRPTLLDAEGLVLGALRGVDFEERTVELTAGDLLLLYTDGVTEAQNAAGDFYGVERLIESLRQHKELALEGIVNALLDDTRGFCGDRPLDDDIAIVVMKAC</sequence>
<evidence type="ECO:0000313" key="16">
    <source>
        <dbReference type="EMBL" id="ARN82409.1"/>
    </source>
</evidence>
<keyword evidence="10" id="KW-0408">Iron</keyword>
<dbReference type="InterPro" id="IPR000014">
    <property type="entry name" value="PAS"/>
</dbReference>
<dbReference type="SUPFAM" id="SSF81606">
    <property type="entry name" value="PP2C-like"/>
    <property type="match status" value="1"/>
</dbReference>
<name>A0A1W6MXZ1_9HYPH</name>
<feature type="domain" description="PAC" evidence="14">
    <location>
        <begin position="438"/>
        <end position="494"/>
    </location>
</feature>
<accession>A0A1W6MXZ1</accession>
<dbReference type="InterPro" id="IPR000700">
    <property type="entry name" value="PAS-assoc_C"/>
</dbReference>
<feature type="domain" description="PAC" evidence="14">
    <location>
        <begin position="567"/>
        <end position="619"/>
    </location>
</feature>
<feature type="domain" description="PAS" evidence="13">
    <location>
        <begin position="248"/>
        <end position="292"/>
    </location>
</feature>
<dbReference type="InterPro" id="IPR001610">
    <property type="entry name" value="PAC"/>
</dbReference>
<dbReference type="SMART" id="SM00091">
    <property type="entry name" value="PAS"/>
    <property type="match status" value="5"/>
</dbReference>
<evidence type="ECO:0000256" key="2">
    <source>
        <dbReference type="ARBA" id="ARBA00001971"/>
    </source>
</evidence>
<dbReference type="SUPFAM" id="SSF55785">
    <property type="entry name" value="PYP-like sensor domain (PAS domain)"/>
    <property type="match status" value="5"/>
</dbReference>
<protein>
    <recommendedName>
        <fullName evidence="12">Sensor protein FixL</fullName>
        <ecNumber evidence="3">2.7.13.3</ecNumber>
    </recommendedName>
</protein>
<keyword evidence="7 16" id="KW-0418">Kinase</keyword>
<dbReference type="GO" id="GO:0016791">
    <property type="term" value="F:phosphatase activity"/>
    <property type="evidence" value="ECO:0007669"/>
    <property type="project" value="TreeGrafter"/>
</dbReference>
<evidence type="ECO:0000256" key="5">
    <source>
        <dbReference type="ARBA" id="ARBA00022679"/>
    </source>
</evidence>
<dbReference type="SMART" id="SM00331">
    <property type="entry name" value="PP2C_SIG"/>
    <property type="match status" value="1"/>
</dbReference>
<dbReference type="OrthoDB" id="9789238at2"/>
<dbReference type="PROSITE" id="PS50113">
    <property type="entry name" value="PAC"/>
    <property type="match status" value="3"/>
</dbReference>
<gene>
    <name evidence="16" type="ORF">B1812_16450</name>
</gene>
<dbReference type="SMART" id="SM00086">
    <property type="entry name" value="PAC"/>
    <property type="match status" value="4"/>
</dbReference>
<keyword evidence="17" id="KW-1185">Reference proteome</keyword>
<feature type="domain" description="PAS" evidence="13">
    <location>
        <begin position="374"/>
        <end position="422"/>
    </location>
</feature>
<keyword evidence="5" id="KW-0808">Transferase</keyword>
<dbReference type="CDD" id="cd00130">
    <property type="entry name" value="PAS"/>
    <property type="match status" value="5"/>
</dbReference>
<evidence type="ECO:0000259" key="14">
    <source>
        <dbReference type="PROSITE" id="PS50113"/>
    </source>
</evidence>
<evidence type="ECO:0000256" key="11">
    <source>
        <dbReference type="ARBA" id="ARBA00059827"/>
    </source>
</evidence>
<feature type="domain" description="PAS" evidence="13">
    <location>
        <begin position="124"/>
        <end position="194"/>
    </location>
</feature>
<evidence type="ECO:0000256" key="4">
    <source>
        <dbReference type="ARBA" id="ARBA00022617"/>
    </source>
</evidence>
<dbReference type="InterPro" id="IPR013767">
    <property type="entry name" value="PAS_fold"/>
</dbReference>
<dbReference type="PROSITE" id="PS51746">
    <property type="entry name" value="PPM_2"/>
    <property type="match status" value="1"/>
</dbReference>
<feature type="domain" description="PAS" evidence="13">
    <location>
        <begin position="491"/>
        <end position="564"/>
    </location>
</feature>
<keyword evidence="8" id="KW-0378">Hydrolase</keyword>
<comment type="cofactor">
    <cofactor evidence="2">
        <name>heme</name>
        <dbReference type="ChEBI" id="CHEBI:30413"/>
    </cofactor>
</comment>
<evidence type="ECO:0000256" key="8">
    <source>
        <dbReference type="ARBA" id="ARBA00022801"/>
    </source>
</evidence>
<dbReference type="EMBL" id="CP019948">
    <property type="protein sequence ID" value="ARN82409.1"/>
    <property type="molecule type" value="Genomic_DNA"/>
</dbReference>
<dbReference type="STRING" id="655015.B1812_16450"/>
<evidence type="ECO:0000256" key="7">
    <source>
        <dbReference type="ARBA" id="ARBA00022777"/>
    </source>
</evidence>
<keyword evidence="4" id="KW-0349">Heme</keyword>
<dbReference type="FunFam" id="3.30.450.20:FF:000060">
    <property type="entry name" value="Sensor protein FixL"/>
    <property type="match status" value="1"/>
</dbReference>
<dbReference type="GO" id="GO:0005524">
    <property type="term" value="F:ATP binding"/>
    <property type="evidence" value="ECO:0007669"/>
    <property type="project" value="UniProtKB-KW"/>
</dbReference>
<feature type="domain" description="PAC" evidence="14">
    <location>
        <begin position="321"/>
        <end position="373"/>
    </location>
</feature>
<keyword evidence="6" id="KW-0547">Nucleotide-binding</keyword>
<dbReference type="GO" id="GO:0006355">
    <property type="term" value="P:regulation of DNA-templated transcription"/>
    <property type="evidence" value="ECO:0007669"/>
    <property type="project" value="InterPro"/>
</dbReference>
<dbReference type="PANTHER" id="PTHR43156">
    <property type="entry name" value="STAGE II SPORULATION PROTEIN E-RELATED"/>
    <property type="match status" value="1"/>
</dbReference>
<dbReference type="PANTHER" id="PTHR43156:SF2">
    <property type="entry name" value="STAGE II SPORULATION PROTEIN E"/>
    <property type="match status" value="1"/>
</dbReference>
<dbReference type="Pfam" id="PF07228">
    <property type="entry name" value="SpoIIE"/>
    <property type="match status" value="1"/>
</dbReference>